<comment type="caution">
    <text evidence="1">The sequence shown here is derived from an EMBL/GenBank/DDBJ whole genome shotgun (WGS) entry which is preliminary data.</text>
</comment>
<accession>A0A369HZ56</accession>
<dbReference type="AlphaFoldDB" id="A0A369HZ56"/>
<sequence length="413" mass="47846">MEKLTLEGKHQWEYYKAQIDLVEFAQWKGYTINSLKTSRNYVVLKSDGDIIVVYQNQNTGYQGYFNPLDTKDNGSILTFEYNRSNRNWRVVFASLDGFLNEQNTGKLKKPKKVLRPTAPPEAQFDAEYDFKFEPLFDISYLTQRGIESDTIMADCFHGQVFNKTFEHNGIHYVNTVFPLRNQTGVVAAIVRNTHYNKIERPRGDACWISNLALPPPKKCTMVITESPIDALSYHQLYGPGPQESRLYVATAGNLSETQPNLIQYLIELYQPQQIILANDNDKAGTQQNVKLMGLLLHPTCPCNLKTTIHLQGQKLFFSLRYEIEKPETLIHELEAMVKRYFKTAQKFVASRKDGWVDVHLDTAPIHFEELETLLVNEKPPHHWLKIHRPYTKDFNEDLQLMAKRDPNYSDMSF</sequence>
<evidence type="ECO:0000313" key="1">
    <source>
        <dbReference type="EMBL" id="RDB02799.1"/>
    </source>
</evidence>
<dbReference type="Pfam" id="PF13155">
    <property type="entry name" value="Toprim_2"/>
    <property type="match status" value="1"/>
</dbReference>
<dbReference type="Gene3D" id="3.40.1360.10">
    <property type="match status" value="1"/>
</dbReference>
<keyword evidence="2" id="KW-1185">Reference proteome</keyword>
<organism evidence="1 2">
    <name type="scientific">Runella aurantiaca</name>
    <dbReference type="NCBI Taxonomy" id="2282308"/>
    <lineage>
        <taxon>Bacteria</taxon>
        <taxon>Pseudomonadati</taxon>
        <taxon>Bacteroidota</taxon>
        <taxon>Cytophagia</taxon>
        <taxon>Cytophagales</taxon>
        <taxon>Spirosomataceae</taxon>
        <taxon>Runella</taxon>
    </lineage>
</organism>
<dbReference type="SUPFAM" id="SSF56731">
    <property type="entry name" value="DNA primase core"/>
    <property type="match status" value="1"/>
</dbReference>
<dbReference type="OrthoDB" id="1032058at2"/>
<name>A0A369HZ56_9BACT</name>
<dbReference type="Proteomes" id="UP000253141">
    <property type="component" value="Unassembled WGS sequence"/>
</dbReference>
<dbReference type="EMBL" id="QPIW01000036">
    <property type="protein sequence ID" value="RDB02799.1"/>
    <property type="molecule type" value="Genomic_DNA"/>
</dbReference>
<protein>
    <recommendedName>
        <fullName evidence="3">Toprim domain-containing protein</fullName>
    </recommendedName>
</protein>
<gene>
    <name evidence="1" type="ORF">DVG78_27190</name>
</gene>
<reference evidence="1 2" key="1">
    <citation type="submission" date="2018-07" db="EMBL/GenBank/DDBJ databases">
        <title>Genome analysis of Runella aurantiaca.</title>
        <authorList>
            <person name="Yang X."/>
        </authorList>
    </citation>
    <scope>NUCLEOTIDE SEQUENCE [LARGE SCALE GENOMIC DNA]</scope>
    <source>
        <strain evidence="1 2">YX9</strain>
    </source>
</reference>
<dbReference type="RefSeq" id="WP_114464143.1">
    <property type="nucleotide sequence ID" value="NZ_QPIW01000036.1"/>
</dbReference>
<evidence type="ECO:0008006" key="3">
    <source>
        <dbReference type="Google" id="ProtNLM"/>
    </source>
</evidence>
<evidence type="ECO:0000313" key="2">
    <source>
        <dbReference type="Proteomes" id="UP000253141"/>
    </source>
</evidence>
<proteinExistence type="predicted"/>